<dbReference type="EMBL" id="FNYQ01000038">
    <property type="protein sequence ID" value="SEJ00848.1"/>
    <property type="molecule type" value="Genomic_DNA"/>
</dbReference>
<organism evidence="1 2">
    <name type="scientific">Azotobacter beijerinckii</name>
    <dbReference type="NCBI Taxonomy" id="170623"/>
    <lineage>
        <taxon>Bacteria</taxon>
        <taxon>Pseudomonadati</taxon>
        <taxon>Pseudomonadota</taxon>
        <taxon>Gammaproteobacteria</taxon>
        <taxon>Pseudomonadales</taxon>
        <taxon>Pseudomonadaceae</taxon>
        <taxon>Azotobacter</taxon>
    </lineage>
</organism>
<evidence type="ECO:0000313" key="2">
    <source>
        <dbReference type="Proteomes" id="UP000199250"/>
    </source>
</evidence>
<gene>
    <name evidence="1" type="ORF">SAMN04244572_02423</name>
</gene>
<protein>
    <submittedName>
        <fullName evidence="1">Uncharacterized protein</fullName>
    </submittedName>
</protein>
<name>A0A1H6V8J0_9GAMM</name>
<dbReference type="AlphaFoldDB" id="A0A1H6V8J0"/>
<sequence>MTTTQLIEHVELFDQLHEASERYRELPLAKKLGLIEQLYEQASKAGAKETAPERRLSSMPLEDFVKALAAAAKGMA</sequence>
<dbReference type="RefSeq" id="WP_090731899.1">
    <property type="nucleotide sequence ID" value="NZ_FNYQ01000038.1"/>
</dbReference>
<reference evidence="1 2" key="1">
    <citation type="submission" date="2016-10" db="EMBL/GenBank/DDBJ databases">
        <authorList>
            <person name="de Groot N.N."/>
        </authorList>
    </citation>
    <scope>NUCLEOTIDE SEQUENCE [LARGE SCALE GENOMIC DNA]</scope>
    <source>
        <strain evidence="1 2">DSM 373</strain>
    </source>
</reference>
<accession>A0A1H6V8J0</accession>
<dbReference type="Proteomes" id="UP000199250">
    <property type="component" value="Unassembled WGS sequence"/>
</dbReference>
<evidence type="ECO:0000313" key="1">
    <source>
        <dbReference type="EMBL" id="SEJ00848.1"/>
    </source>
</evidence>
<proteinExistence type="predicted"/>